<keyword evidence="4" id="KW-1003">Cell membrane</keyword>
<protein>
    <submittedName>
        <fullName evidence="10">AI-2E family transporter</fullName>
    </submittedName>
</protein>
<keyword evidence="7 9" id="KW-0472">Membrane</keyword>
<dbReference type="AlphaFoldDB" id="A0A1C0AN72"/>
<evidence type="ECO:0000256" key="2">
    <source>
        <dbReference type="ARBA" id="ARBA00009773"/>
    </source>
</evidence>
<proteinExistence type="inferred from homology"/>
<feature type="transmembrane region" description="Helical" evidence="9">
    <location>
        <begin position="205"/>
        <end position="225"/>
    </location>
</feature>
<feature type="transmembrane region" description="Helical" evidence="9">
    <location>
        <begin position="91"/>
        <end position="109"/>
    </location>
</feature>
<feature type="transmembrane region" description="Helical" evidence="9">
    <location>
        <begin position="354"/>
        <end position="387"/>
    </location>
</feature>
<sequence>MTDPSAPAAVPEPAPRPHRSLLGRAATKVRRGARTLMTPTPEPVIVPVPFTPPPPEEKPRWPSPFLFGFMGALGVLMAVALAQAVLTVQSVLILVVLALFLALGLSPAVEFLRRRRVPRGFAVTIVAVTLLAVIALGVTALVPILTEQTATLMRNLPGMLQNLARQPQIAQWEEQYQITSTVTEFFSSGALLENLFGGLWGAGRLVANLVFSVIVTLVLTIYFLASLPTIKETIYSLAPASRRPRTRYLAEEIFRGVSGYITGMFVIVSVASVSAFIFMNIAGLGSYSLALAFVVAMFCFIPLVGSSLAMASVAIVGFAVDPTIGIATIIYFLIYQQFDAYVLYPTVLKRTVKVPGALVVLSAIIGGMLFGVIGAVIAIPTTAALLLLHREIVQPALDAA</sequence>
<evidence type="ECO:0000256" key="6">
    <source>
        <dbReference type="ARBA" id="ARBA00022989"/>
    </source>
</evidence>
<feature type="transmembrane region" description="Helical" evidence="9">
    <location>
        <begin position="121"/>
        <end position="145"/>
    </location>
</feature>
<evidence type="ECO:0000256" key="9">
    <source>
        <dbReference type="SAM" id="Phobius"/>
    </source>
</evidence>
<dbReference type="InterPro" id="IPR002549">
    <property type="entry name" value="AI-2E-like"/>
</dbReference>
<evidence type="ECO:0000256" key="8">
    <source>
        <dbReference type="SAM" id="MobiDB-lite"/>
    </source>
</evidence>
<feature type="transmembrane region" description="Helical" evidence="9">
    <location>
        <begin position="65"/>
        <end position="85"/>
    </location>
</feature>
<reference evidence="11" key="1">
    <citation type="submission" date="2016-07" db="EMBL/GenBank/DDBJ databases">
        <authorList>
            <person name="Florea S."/>
            <person name="Webb J.S."/>
            <person name="Jaromczyk J."/>
            <person name="Schardl C.L."/>
        </authorList>
    </citation>
    <scope>NUCLEOTIDE SEQUENCE [LARGE SCALE GENOMIC DNA]</scope>
    <source>
        <strain evidence="11">IPBSL-7</strain>
    </source>
</reference>
<keyword evidence="5 9" id="KW-0812">Transmembrane</keyword>
<dbReference type="EMBL" id="MBQD01000020">
    <property type="protein sequence ID" value="OCL34622.1"/>
    <property type="molecule type" value="Genomic_DNA"/>
</dbReference>
<evidence type="ECO:0000256" key="1">
    <source>
        <dbReference type="ARBA" id="ARBA00004651"/>
    </source>
</evidence>
<evidence type="ECO:0000256" key="3">
    <source>
        <dbReference type="ARBA" id="ARBA00022448"/>
    </source>
</evidence>
<dbReference type="RefSeq" id="WP_068751304.1">
    <property type="nucleotide sequence ID" value="NZ_JBDXXE010000005.1"/>
</dbReference>
<comment type="caution">
    <text evidence="10">The sequence shown here is derived from an EMBL/GenBank/DDBJ whole genome shotgun (WGS) entry which is preliminary data.</text>
</comment>
<feature type="transmembrane region" description="Helical" evidence="9">
    <location>
        <begin position="253"/>
        <end position="278"/>
    </location>
</feature>
<evidence type="ECO:0000256" key="4">
    <source>
        <dbReference type="ARBA" id="ARBA00022475"/>
    </source>
</evidence>
<dbReference type="PANTHER" id="PTHR21716:SF53">
    <property type="entry name" value="PERMEASE PERM-RELATED"/>
    <property type="match status" value="1"/>
</dbReference>
<keyword evidence="3" id="KW-0813">Transport</keyword>
<evidence type="ECO:0000256" key="5">
    <source>
        <dbReference type="ARBA" id="ARBA00022692"/>
    </source>
</evidence>
<evidence type="ECO:0000256" key="7">
    <source>
        <dbReference type="ARBA" id="ARBA00023136"/>
    </source>
</evidence>
<dbReference type="Proteomes" id="UP000093501">
    <property type="component" value="Unassembled WGS sequence"/>
</dbReference>
<keyword evidence="11" id="KW-1185">Reference proteome</keyword>
<keyword evidence="6 9" id="KW-1133">Transmembrane helix</keyword>
<evidence type="ECO:0000313" key="11">
    <source>
        <dbReference type="Proteomes" id="UP000093501"/>
    </source>
</evidence>
<comment type="subcellular location">
    <subcellularLocation>
        <location evidence="1">Cell membrane</location>
        <topology evidence="1">Multi-pass membrane protein</topology>
    </subcellularLocation>
</comment>
<feature type="transmembrane region" description="Helical" evidence="9">
    <location>
        <begin position="311"/>
        <end position="334"/>
    </location>
</feature>
<feature type="compositionally biased region" description="Low complexity" evidence="8">
    <location>
        <begin position="1"/>
        <end position="11"/>
    </location>
</feature>
<feature type="transmembrane region" description="Helical" evidence="9">
    <location>
        <begin position="284"/>
        <end position="304"/>
    </location>
</feature>
<dbReference type="Pfam" id="PF01594">
    <property type="entry name" value="AI-2E_transport"/>
    <property type="match status" value="1"/>
</dbReference>
<feature type="region of interest" description="Disordered" evidence="8">
    <location>
        <begin position="1"/>
        <end position="24"/>
    </location>
</feature>
<gene>
    <name evidence="10" type="ORF">BCR15_02710</name>
</gene>
<name>A0A1C0AN72_9ACTN</name>
<dbReference type="GO" id="GO:0055085">
    <property type="term" value="P:transmembrane transport"/>
    <property type="evidence" value="ECO:0007669"/>
    <property type="project" value="TreeGrafter"/>
</dbReference>
<comment type="similarity">
    <text evidence="2">Belongs to the autoinducer-2 exporter (AI-2E) (TC 2.A.86) family.</text>
</comment>
<dbReference type="PANTHER" id="PTHR21716">
    <property type="entry name" value="TRANSMEMBRANE PROTEIN"/>
    <property type="match status" value="1"/>
</dbReference>
<evidence type="ECO:0000313" key="10">
    <source>
        <dbReference type="EMBL" id="OCL34622.1"/>
    </source>
</evidence>
<organism evidence="10 11">
    <name type="scientific">Tessaracoccus lapidicaptus</name>
    <dbReference type="NCBI Taxonomy" id="1427523"/>
    <lineage>
        <taxon>Bacteria</taxon>
        <taxon>Bacillati</taxon>
        <taxon>Actinomycetota</taxon>
        <taxon>Actinomycetes</taxon>
        <taxon>Propionibacteriales</taxon>
        <taxon>Propionibacteriaceae</taxon>
        <taxon>Tessaracoccus</taxon>
    </lineage>
</organism>
<accession>A0A1C0AN72</accession>
<dbReference type="GO" id="GO:0005886">
    <property type="term" value="C:plasma membrane"/>
    <property type="evidence" value="ECO:0007669"/>
    <property type="project" value="UniProtKB-SubCell"/>
</dbReference>